<reference evidence="6 7" key="1">
    <citation type="submission" date="2013-03" db="EMBL/GenBank/DDBJ databases">
        <title>The Genome Sequence of Enterococcus columbae ATCC_51263 (PacBio/Illumina hybrid assembly).</title>
        <authorList>
            <consortium name="The Broad Institute Genomics Platform"/>
            <consortium name="The Broad Institute Genome Sequencing Center for Infectious Disease"/>
            <person name="Earl A."/>
            <person name="Russ C."/>
            <person name="Gilmore M."/>
            <person name="Surin D."/>
            <person name="Walker B."/>
            <person name="Young S."/>
            <person name="Zeng Q."/>
            <person name="Gargeya S."/>
            <person name="Fitzgerald M."/>
            <person name="Haas B."/>
            <person name="Abouelleil A."/>
            <person name="Allen A.W."/>
            <person name="Alvarado L."/>
            <person name="Arachchi H.M."/>
            <person name="Berlin A.M."/>
            <person name="Chapman S.B."/>
            <person name="Gainer-Dewar J."/>
            <person name="Goldberg J."/>
            <person name="Griggs A."/>
            <person name="Gujja S."/>
            <person name="Hansen M."/>
            <person name="Howarth C."/>
            <person name="Imamovic A."/>
            <person name="Ireland A."/>
            <person name="Larimer J."/>
            <person name="McCowan C."/>
            <person name="Murphy C."/>
            <person name="Pearson M."/>
            <person name="Poon T.W."/>
            <person name="Priest M."/>
            <person name="Roberts A."/>
            <person name="Saif S."/>
            <person name="Shea T."/>
            <person name="Sisk P."/>
            <person name="Sykes S."/>
            <person name="Wortman J."/>
            <person name="Nusbaum C."/>
            <person name="Birren B."/>
        </authorList>
    </citation>
    <scope>NUCLEOTIDE SEQUENCE [LARGE SCALE GENOMIC DNA]</scope>
    <source>
        <strain evidence="6 7">ATCC 51263</strain>
    </source>
</reference>
<dbReference type="Gene3D" id="2.40.260.10">
    <property type="entry name" value="Sortase"/>
    <property type="match status" value="1"/>
</dbReference>
<evidence type="ECO:0000313" key="7">
    <source>
        <dbReference type="Proteomes" id="UP000014113"/>
    </source>
</evidence>
<evidence type="ECO:0000256" key="3">
    <source>
        <dbReference type="ARBA" id="ARBA00022807"/>
    </source>
</evidence>
<name>S1NEN4_9ENTE</name>
<keyword evidence="2" id="KW-0378">Hydrolase</keyword>
<dbReference type="AlphaFoldDB" id="S1NEN4"/>
<feature type="active site" description="Proton donor/acceptor" evidence="4">
    <location>
        <position position="128"/>
    </location>
</feature>
<evidence type="ECO:0000313" key="6">
    <source>
        <dbReference type="EMBL" id="EOW87515.1"/>
    </source>
</evidence>
<dbReference type="SUPFAM" id="SSF63817">
    <property type="entry name" value="Sortase"/>
    <property type="match status" value="1"/>
</dbReference>
<dbReference type="OrthoDB" id="1648028at2"/>
<keyword evidence="3" id="KW-0788">Thiol protease</keyword>
<keyword evidence="5" id="KW-1133">Transmembrane helix</keyword>
<proteinExistence type="predicted"/>
<keyword evidence="7" id="KW-1185">Reference proteome</keyword>
<dbReference type="EMBL" id="ASWJ01000003">
    <property type="protein sequence ID" value="EOW87515.1"/>
    <property type="molecule type" value="Genomic_DNA"/>
</dbReference>
<keyword evidence="5" id="KW-0812">Transmembrane</keyword>
<evidence type="ECO:0000256" key="2">
    <source>
        <dbReference type="ARBA" id="ARBA00022801"/>
    </source>
</evidence>
<accession>S1NEN4</accession>
<dbReference type="RefSeq" id="WP_016182808.1">
    <property type="nucleotide sequence ID" value="NZ_JXKI01000006.1"/>
</dbReference>
<dbReference type="PATRIC" id="fig|1121865.3.peg.635"/>
<keyword evidence="5" id="KW-0472">Membrane</keyword>
<evidence type="ECO:0000256" key="4">
    <source>
        <dbReference type="PIRSR" id="PIRSR605754-1"/>
    </source>
</evidence>
<dbReference type="InterPro" id="IPR042007">
    <property type="entry name" value="Sortase_A"/>
</dbReference>
<dbReference type="eggNOG" id="COG3764">
    <property type="taxonomic scope" value="Bacteria"/>
</dbReference>
<dbReference type="CDD" id="cd06165">
    <property type="entry name" value="Sortase_A"/>
    <property type="match status" value="1"/>
</dbReference>
<protein>
    <recommendedName>
        <fullName evidence="8">Sortase</fullName>
    </recommendedName>
</protein>
<dbReference type="GO" id="GO:0008234">
    <property type="term" value="F:cysteine-type peptidase activity"/>
    <property type="evidence" value="ECO:0007669"/>
    <property type="project" value="UniProtKB-KW"/>
</dbReference>
<dbReference type="InterPro" id="IPR005754">
    <property type="entry name" value="Sortase"/>
</dbReference>
<dbReference type="Pfam" id="PF04203">
    <property type="entry name" value="Sortase"/>
    <property type="match status" value="1"/>
</dbReference>
<dbReference type="InterPro" id="IPR023365">
    <property type="entry name" value="Sortase_dom-sf"/>
</dbReference>
<organism evidence="6 7">
    <name type="scientific">Enterococcus columbae DSM 7374 = ATCC 51263</name>
    <dbReference type="NCBI Taxonomy" id="1121865"/>
    <lineage>
        <taxon>Bacteria</taxon>
        <taxon>Bacillati</taxon>
        <taxon>Bacillota</taxon>
        <taxon>Bacilli</taxon>
        <taxon>Lactobacillales</taxon>
        <taxon>Enterococcaceae</taxon>
        <taxon>Enterococcus</taxon>
    </lineage>
</organism>
<sequence>MKFLIKQIPVLWFFLFLIGGVLAINGYFILKTPSYFTQTVHNQAILPKKTANFDSDQVQSVEPKEWVQAKLNEQELFHDFGIGSLYIPSLNIYTPILAGMENANLTVAAGTYRESQKMGEGNYILLAHNLVEGGGAFNRINLLGLNERIYLTDFVNVYEYISTFNQVVSKYQSEYLDTSTASILTLIRCEGGINTDNRLVVQATLKRMIPVEMEDQEIIRNLGIVVNAQQYQSAEDKVSTNRTILSDQKNKETSAQFKLSKHSLFQNLCIRCFQLYTIQTQYVVAIFFGGLIVSFLVGRGCSDE</sequence>
<dbReference type="GO" id="GO:0006508">
    <property type="term" value="P:proteolysis"/>
    <property type="evidence" value="ECO:0007669"/>
    <property type="project" value="UniProtKB-KW"/>
</dbReference>
<feature type="active site" description="Acyl-thioester intermediate" evidence="4">
    <location>
        <position position="189"/>
    </location>
</feature>
<evidence type="ECO:0000256" key="5">
    <source>
        <dbReference type="SAM" id="Phobius"/>
    </source>
</evidence>
<comment type="caution">
    <text evidence="6">The sequence shown here is derived from an EMBL/GenBank/DDBJ whole genome shotgun (WGS) entry which is preliminary data.</text>
</comment>
<evidence type="ECO:0000256" key="1">
    <source>
        <dbReference type="ARBA" id="ARBA00022670"/>
    </source>
</evidence>
<gene>
    <name evidence="6" type="ORF">I568_00559</name>
</gene>
<evidence type="ECO:0008006" key="8">
    <source>
        <dbReference type="Google" id="ProtNLM"/>
    </source>
</evidence>
<dbReference type="STRING" id="1121865.OMW_00645"/>
<dbReference type="Proteomes" id="UP000014113">
    <property type="component" value="Unassembled WGS sequence"/>
</dbReference>
<feature type="transmembrane region" description="Helical" evidence="5">
    <location>
        <begin position="282"/>
        <end position="301"/>
    </location>
</feature>
<keyword evidence="1" id="KW-0645">Protease</keyword>